<feature type="non-terminal residue" evidence="1">
    <location>
        <position position="1"/>
    </location>
</feature>
<evidence type="ECO:0000313" key="1">
    <source>
        <dbReference type="EMBL" id="GAI24017.1"/>
    </source>
</evidence>
<reference evidence="1" key="1">
    <citation type="journal article" date="2014" name="Front. Microbiol.">
        <title>High frequency of phylogenetically diverse reductive dehalogenase-homologous genes in deep subseafloor sedimentary metagenomes.</title>
        <authorList>
            <person name="Kawai M."/>
            <person name="Futagami T."/>
            <person name="Toyoda A."/>
            <person name="Takaki Y."/>
            <person name="Nishi S."/>
            <person name="Hori S."/>
            <person name="Arai W."/>
            <person name="Tsubouchi T."/>
            <person name="Morono Y."/>
            <person name="Uchiyama I."/>
            <person name="Ito T."/>
            <person name="Fujiyama A."/>
            <person name="Inagaki F."/>
            <person name="Takami H."/>
        </authorList>
    </citation>
    <scope>NUCLEOTIDE SEQUENCE</scope>
    <source>
        <strain evidence="1">Expedition CK06-06</strain>
    </source>
</reference>
<proteinExistence type="predicted"/>
<protein>
    <submittedName>
        <fullName evidence="1">Uncharacterized protein</fullName>
    </submittedName>
</protein>
<gene>
    <name evidence="1" type="ORF">S06H3_37497</name>
</gene>
<name>X1LXC2_9ZZZZ</name>
<comment type="caution">
    <text evidence="1">The sequence shown here is derived from an EMBL/GenBank/DDBJ whole genome shotgun (WGS) entry which is preliminary data.</text>
</comment>
<sequence length="40" mass="4604">RLDLNHSHPLPFKIRHQVAVKLTADDNRPDLPIRAILGHE</sequence>
<dbReference type="EMBL" id="BARV01022787">
    <property type="protein sequence ID" value="GAI24017.1"/>
    <property type="molecule type" value="Genomic_DNA"/>
</dbReference>
<dbReference type="AlphaFoldDB" id="X1LXC2"/>
<organism evidence="1">
    <name type="scientific">marine sediment metagenome</name>
    <dbReference type="NCBI Taxonomy" id="412755"/>
    <lineage>
        <taxon>unclassified sequences</taxon>
        <taxon>metagenomes</taxon>
        <taxon>ecological metagenomes</taxon>
    </lineage>
</organism>
<accession>X1LXC2</accession>